<proteinExistence type="predicted"/>
<evidence type="ECO:0000313" key="1">
    <source>
        <dbReference type="EMBL" id="EHK54998.1"/>
    </source>
</evidence>
<gene>
    <name evidence="1" type="ORF">MAXJ12_22576</name>
</gene>
<reference evidence="1 2" key="1">
    <citation type="journal article" date="2012" name="J. Bacteriol.">
        <title>Draft Genome Sequence of Mesorhizobium alhagi CCNWXJ12-2T, a Novel Salt-Resistant Species Isolated from the Desert of Northwestern China.</title>
        <authorList>
            <person name="Zhou M."/>
            <person name="Chen W."/>
            <person name="Chen H."/>
            <person name="Wei G."/>
        </authorList>
    </citation>
    <scope>NUCLEOTIDE SEQUENCE [LARGE SCALE GENOMIC DNA]</scope>
    <source>
        <strain evidence="1 2">CCNWXJ12-2</strain>
    </source>
</reference>
<dbReference type="PATRIC" id="fig|1107882.3.peg.4406"/>
<dbReference type="AlphaFoldDB" id="H0HWF5"/>
<evidence type="ECO:0000313" key="2">
    <source>
        <dbReference type="Proteomes" id="UP000003250"/>
    </source>
</evidence>
<name>H0HWF5_9HYPH</name>
<keyword evidence="2" id="KW-1185">Reference proteome</keyword>
<accession>H0HWF5</accession>
<dbReference type="Proteomes" id="UP000003250">
    <property type="component" value="Unassembled WGS sequence"/>
</dbReference>
<sequence length="335" mass="35355">MKLPRGWALKAVMIEGIFRFLALAASVAVLTAAPALVSAQEFGGQLMELELPAITNFAPPQGETPLAQGSGGAVTLAAQMTEGGAEITRGLVWRVFKPDPGQDGKLPLVASSRGGTGIFQLDPGSYLVHAAFGRAGATKRITVGREAKREDFVLDAGGLQLDAVLAGGVRIPPEKLRFSIYDAEADADGDRALILPDVSPNTVIRLNSGIYHVVSTYGSVNAVIRSDIRVEAGKLTEATVEHHAAELTMKLVREPGGEAIADTSWSVLTESGDPVRESVGAYASMVLAEGDYSIVAKNRDRIYQRDFTVVGGRNQEVEVVTTEAAVDGTVDDVVD</sequence>
<dbReference type="EMBL" id="AHAM01000184">
    <property type="protein sequence ID" value="EHK54998.1"/>
    <property type="molecule type" value="Genomic_DNA"/>
</dbReference>
<organism evidence="1 2">
    <name type="scientific">Mesorhizobium alhagi CCNWXJ12-2</name>
    <dbReference type="NCBI Taxonomy" id="1107882"/>
    <lineage>
        <taxon>Bacteria</taxon>
        <taxon>Pseudomonadati</taxon>
        <taxon>Pseudomonadota</taxon>
        <taxon>Alphaproteobacteria</taxon>
        <taxon>Hyphomicrobiales</taxon>
        <taxon>Phyllobacteriaceae</taxon>
        <taxon>Allomesorhizobium</taxon>
    </lineage>
</organism>
<protein>
    <submittedName>
        <fullName evidence="1">Uncharacterized protein</fullName>
    </submittedName>
</protein>